<keyword evidence="2" id="KW-0472">Membrane</keyword>
<sequence length="157" mass="16126">MAVLLDGSRIAGAPAEGRTRQDGPVRVRRHAGETRRPPTRARVVAGRGRAAVPGCAPRRVSPRWPWLAAVAVAVALVVTGLGVFAQGMSHPVPSQTATVTVGEGQTLWDVAHEYAPASDADAVVAKIRELNGLGDAALVPGLPLTVPVDAAPVGASR</sequence>
<name>A0A1I3Z0Z3_9PSEU</name>
<evidence type="ECO:0000259" key="3">
    <source>
        <dbReference type="Pfam" id="PF01476"/>
    </source>
</evidence>
<evidence type="ECO:0000256" key="2">
    <source>
        <dbReference type="SAM" id="Phobius"/>
    </source>
</evidence>
<evidence type="ECO:0000313" key="5">
    <source>
        <dbReference type="Proteomes" id="UP000199025"/>
    </source>
</evidence>
<keyword evidence="5" id="KW-1185">Reference proteome</keyword>
<dbReference type="Gene3D" id="3.10.350.10">
    <property type="entry name" value="LysM domain"/>
    <property type="match status" value="1"/>
</dbReference>
<feature type="domain" description="LysM" evidence="3">
    <location>
        <begin position="100"/>
        <end position="147"/>
    </location>
</feature>
<dbReference type="InterPro" id="IPR018392">
    <property type="entry name" value="LysM"/>
</dbReference>
<feature type="region of interest" description="Disordered" evidence="1">
    <location>
        <begin position="12"/>
        <end position="39"/>
    </location>
</feature>
<organism evidence="4 5">
    <name type="scientific">Amycolatopsis sacchari</name>
    <dbReference type="NCBI Taxonomy" id="115433"/>
    <lineage>
        <taxon>Bacteria</taxon>
        <taxon>Bacillati</taxon>
        <taxon>Actinomycetota</taxon>
        <taxon>Actinomycetes</taxon>
        <taxon>Pseudonocardiales</taxon>
        <taxon>Pseudonocardiaceae</taxon>
        <taxon>Amycolatopsis</taxon>
    </lineage>
</organism>
<dbReference type="InterPro" id="IPR036779">
    <property type="entry name" value="LysM_dom_sf"/>
</dbReference>
<keyword evidence="2" id="KW-1133">Transmembrane helix</keyword>
<protein>
    <submittedName>
        <fullName evidence="4">LysM domain-containing protein</fullName>
    </submittedName>
</protein>
<evidence type="ECO:0000313" key="4">
    <source>
        <dbReference type="EMBL" id="SFK37261.1"/>
    </source>
</evidence>
<dbReference type="Pfam" id="PF01476">
    <property type="entry name" value="LysM"/>
    <property type="match status" value="1"/>
</dbReference>
<dbReference type="EMBL" id="FORP01000019">
    <property type="protein sequence ID" value="SFK37261.1"/>
    <property type="molecule type" value="Genomic_DNA"/>
</dbReference>
<dbReference type="RefSeq" id="WP_177228876.1">
    <property type="nucleotide sequence ID" value="NZ_CBDRCA010000027.1"/>
</dbReference>
<gene>
    <name evidence="4" type="ORF">SAMN05421835_11980</name>
</gene>
<feature type="compositionally biased region" description="Basic and acidic residues" evidence="1">
    <location>
        <begin position="17"/>
        <end position="36"/>
    </location>
</feature>
<evidence type="ECO:0000256" key="1">
    <source>
        <dbReference type="SAM" id="MobiDB-lite"/>
    </source>
</evidence>
<proteinExistence type="predicted"/>
<reference evidence="4 5" key="1">
    <citation type="submission" date="2016-10" db="EMBL/GenBank/DDBJ databases">
        <authorList>
            <person name="de Groot N.N."/>
        </authorList>
    </citation>
    <scope>NUCLEOTIDE SEQUENCE [LARGE SCALE GENOMIC DNA]</scope>
    <source>
        <strain evidence="4 5">DSM 44468</strain>
    </source>
</reference>
<keyword evidence="2" id="KW-0812">Transmembrane</keyword>
<dbReference type="AlphaFoldDB" id="A0A1I3Z0Z3"/>
<feature type="transmembrane region" description="Helical" evidence="2">
    <location>
        <begin position="66"/>
        <end position="85"/>
    </location>
</feature>
<dbReference type="Proteomes" id="UP000199025">
    <property type="component" value="Unassembled WGS sequence"/>
</dbReference>
<dbReference type="STRING" id="115433.SAMN05421835_11980"/>
<accession>A0A1I3Z0Z3</accession>